<reference evidence="9 10" key="1">
    <citation type="submission" date="2014-05" db="EMBL/GenBank/DDBJ databases">
        <title>Draft genome sequence of a rare smut relative, Tilletiaria anomala UBC 951.</title>
        <authorList>
            <consortium name="DOE Joint Genome Institute"/>
            <person name="Toome M."/>
            <person name="Kuo A."/>
            <person name="Henrissat B."/>
            <person name="Lipzen A."/>
            <person name="Tritt A."/>
            <person name="Yoshinaga Y."/>
            <person name="Zane M."/>
            <person name="Barry K."/>
            <person name="Grigoriev I.V."/>
            <person name="Spatafora J.W."/>
            <person name="Aimea M.C."/>
        </authorList>
    </citation>
    <scope>NUCLEOTIDE SEQUENCE [LARGE SCALE GENOMIC DNA]</scope>
    <source>
        <strain evidence="9 10">UBC 951</strain>
    </source>
</reference>
<name>A0A066W1N3_TILAU</name>
<feature type="compositionally biased region" description="Basic residues" evidence="6">
    <location>
        <begin position="369"/>
        <end position="380"/>
    </location>
</feature>
<dbReference type="SMART" id="SM00184">
    <property type="entry name" value="RING"/>
    <property type="match status" value="1"/>
</dbReference>
<feature type="domain" description="RING-type" evidence="7">
    <location>
        <begin position="32"/>
        <end position="75"/>
    </location>
</feature>
<keyword evidence="3 5" id="KW-0863">Zinc-finger</keyword>
<evidence type="ECO:0000259" key="7">
    <source>
        <dbReference type="PROSITE" id="PS50089"/>
    </source>
</evidence>
<keyword evidence="10" id="KW-1185">Reference proteome</keyword>
<keyword evidence="2" id="KW-0479">Metal-binding</keyword>
<evidence type="ECO:0000256" key="1">
    <source>
        <dbReference type="ARBA" id="ARBA00015551"/>
    </source>
</evidence>
<dbReference type="InParanoid" id="A0A066W1N3"/>
<organism evidence="9 10">
    <name type="scientific">Tilletiaria anomala (strain ATCC 24038 / CBS 436.72 / UBC 951)</name>
    <dbReference type="NCBI Taxonomy" id="1037660"/>
    <lineage>
        <taxon>Eukaryota</taxon>
        <taxon>Fungi</taxon>
        <taxon>Dikarya</taxon>
        <taxon>Basidiomycota</taxon>
        <taxon>Ustilaginomycotina</taxon>
        <taxon>Exobasidiomycetes</taxon>
        <taxon>Georgefischeriales</taxon>
        <taxon>Tilletiariaceae</taxon>
        <taxon>Tilletiaria</taxon>
    </lineage>
</organism>
<gene>
    <name evidence="9" type="ORF">K437DRAFT_274491</name>
</gene>
<feature type="compositionally biased region" description="Polar residues" evidence="6">
    <location>
        <begin position="328"/>
        <end position="350"/>
    </location>
</feature>
<feature type="region of interest" description="Disordered" evidence="6">
    <location>
        <begin position="291"/>
        <end position="380"/>
    </location>
</feature>
<dbReference type="OrthoDB" id="9049620at2759"/>
<evidence type="ECO:0000256" key="3">
    <source>
        <dbReference type="ARBA" id="ARBA00022771"/>
    </source>
</evidence>
<feature type="region of interest" description="Disordered" evidence="6">
    <location>
        <begin position="192"/>
        <end position="215"/>
    </location>
</feature>
<dbReference type="GO" id="GO:0005634">
    <property type="term" value="C:nucleus"/>
    <property type="evidence" value="ECO:0007669"/>
    <property type="project" value="TreeGrafter"/>
</dbReference>
<feature type="region of interest" description="Disordered" evidence="6">
    <location>
        <begin position="110"/>
        <end position="166"/>
    </location>
</feature>
<evidence type="ECO:0000256" key="2">
    <source>
        <dbReference type="ARBA" id="ARBA00022723"/>
    </source>
</evidence>
<evidence type="ECO:0000256" key="5">
    <source>
        <dbReference type="PROSITE-ProRule" id="PRU00175"/>
    </source>
</evidence>
<feature type="domain" description="SAP" evidence="8">
    <location>
        <begin position="378"/>
        <end position="412"/>
    </location>
</feature>
<dbReference type="PROSITE" id="PS50800">
    <property type="entry name" value="SAP"/>
    <property type="match status" value="1"/>
</dbReference>
<evidence type="ECO:0000313" key="10">
    <source>
        <dbReference type="Proteomes" id="UP000027361"/>
    </source>
</evidence>
<dbReference type="GO" id="GO:0006513">
    <property type="term" value="P:protein monoubiquitination"/>
    <property type="evidence" value="ECO:0007669"/>
    <property type="project" value="InterPro"/>
</dbReference>
<dbReference type="SUPFAM" id="SSF57850">
    <property type="entry name" value="RING/U-box"/>
    <property type="match status" value="1"/>
</dbReference>
<dbReference type="GO" id="GO:0003697">
    <property type="term" value="F:single-stranded DNA binding"/>
    <property type="evidence" value="ECO:0007669"/>
    <property type="project" value="InterPro"/>
</dbReference>
<sequence length="556" mass="60944">MATSCELSNVTDPTDWQGEFRFLHDLDQSLRCELCAGIYEAPVAFKACGHSFCSKCIRRHVNQPNASGQFCPKCRQTKAYDSELVPLPSLEDAAVAWRKCRAQLATVSDRERRREQQARVQTQVSAAATSSEDSPVLRAAQKRKRSSSPRYESAENNETNDDAYFGDAVAGSRGCSSRRALRPRIARKLSNGRKSMYEEIPSEADKDDGAESSDGFEILGGAAMRKENGKAKAGNSGALNGSAAQSKPTENPSVRDSDLHAQSEVPCPSCNFTFTLAALNRHIDRRQLACSPNDPLPSRSERGLEVQAAPSASKKDSRSWFTRVTPGSAGTRSASTGHDSNINHCVTTPSRPLAPSANAVETQRAPPSKPKRLLRPHYHSKKEKDLRDLLNEFGLSTLGGKERLIERHKQWVNLYNGNLDSSEANRKDIPALRRELREWDKQMDEVSRQRVKGKAAVGGASGDAAAWEERYKDQFRELIAQARQSALAKRGKPTENSGPSSSQMPKPSFPLASPMSDPQSKQDESKVPPPRAPPEALAKQVPYLDCDDGPLDGGSM</sequence>
<dbReference type="PROSITE" id="PS50089">
    <property type="entry name" value="ZF_RING_2"/>
    <property type="match status" value="1"/>
</dbReference>
<feature type="compositionally biased region" description="Low complexity" evidence="6">
    <location>
        <begin position="231"/>
        <end position="244"/>
    </location>
</feature>
<dbReference type="EMBL" id="JMSN01000049">
    <property type="protein sequence ID" value="KDN44705.1"/>
    <property type="molecule type" value="Genomic_DNA"/>
</dbReference>
<dbReference type="SMART" id="SM00513">
    <property type="entry name" value="SAP"/>
    <property type="match status" value="1"/>
</dbReference>
<dbReference type="GO" id="GO:0006301">
    <property type="term" value="P:DNA damage tolerance"/>
    <property type="evidence" value="ECO:0007669"/>
    <property type="project" value="InterPro"/>
</dbReference>
<evidence type="ECO:0000259" key="8">
    <source>
        <dbReference type="PROSITE" id="PS50800"/>
    </source>
</evidence>
<dbReference type="Pfam" id="PF00097">
    <property type="entry name" value="zf-C3HC4"/>
    <property type="match status" value="1"/>
</dbReference>
<dbReference type="InterPro" id="IPR001841">
    <property type="entry name" value="Znf_RING"/>
</dbReference>
<feature type="compositionally biased region" description="Polar residues" evidence="6">
    <location>
        <begin position="494"/>
        <end position="505"/>
    </location>
</feature>
<keyword evidence="4" id="KW-0862">Zinc</keyword>
<dbReference type="GO" id="GO:0008270">
    <property type="term" value="F:zinc ion binding"/>
    <property type="evidence" value="ECO:0007669"/>
    <property type="project" value="UniProtKB-KW"/>
</dbReference>
<protein>
    <recommendedName>
        <fullName evidence="1">Postreplication repair E3 ubiquitin-protein ligase RAD18</fullName>
    </recommendedName>
</protein>
<dbReference type="Proteomes" id="UP000027361">
    <property type="component" value="Unassembled WGS sequence"/>
</dbReference>
<dbReference type="AlphaFoldDB" id="A0A066W1N3"/>
<feature type="compositionally biased region" description="Polar residues" evidence="6">
    <location>
        <begin position="148"/>
        <end position="157"/>
    </location>
</feature>
<feature type="region of interest" description="Disordered" evidence="6">
    <location>
        <begin position="227"/>
        <end position="261"/>
    </location>
</feature>
<dbReference type="HOGENOM" id="CLU_028491_3_1_1"/>
<dbReference type="GeneID" id="25266538"/>
<dbReference type="GO" id="GO:0061630">
    <property type="term" value="F:ubiquitin protein ligase activity"/>
    <property type="evidence" value="ECO:0007669"/>
    <property type="project" value="InterPro"/>
</dbReference>
<dbReference type="InterPro" id="IPR003034">
    <property type="entry name" value="SAP_dom"/>
</dbReference>
<dbReference type="OMA" id="WNANADL"/>
<dbReference type="RefSeq" id="XP_013242879.1">
    <property type="nucleotide sequence ID" value="XM_013387425.1"/>
</dbReference>
<dbReference type="Gene3D" id="3.30.40.10">
    <property type="entry name" value="Zinc/RING finger domain, C3HC4 (zinc finger)"/>
    <property type="match status" value="1"/>
</dbReference>
<dbReference type="InterPro" id="IPR039577">
    <property type="entry name" value="Rad18"/>
</dbReference>
<accession>A0A066W1N3</accession>
<proteinExistence type="predicted"/>
<comment type="caution">
    <text evidence="9">The sequence shown here is derived from an EMBL/GenBank/DDBJ whole genome shotgun (WGS) entry which is preliminary data.</text>
</comment>
<dbReference type="GO" id="GO:0097505">
    <property type="term" value="C:Rad6-Rad18 complex"/>
    <property type="evidence" value="ECO:0007669"/>
    <property type="project" value="TreeGrafter"/>
</dbReference>
<dbReference type="PANTHER" id="PTHR14134:SF2">
    <property type="entry name" value="E3 UBIQUITIN-PROTEIN LIGASE RAD18"/>
    <property type="match status" value="1"/>
</dbReference>
<dbReference type="PROSITE" id="PS00518">
    <property type="entry name" value="ZF_RING_1"/>
    <property type="match status" value="1"/>
</dbReference>
<dbReference type="InterPro" id="IPR018957">
    <property type="entry name" value="Znf_C3HC4_RING-type"/>
</dbReference>
<dbReference type="PANTHER" id="PTHR14134">
    <property type="entry name" value="E3 UBIQUITIN-PROTEIN LIGASE RAD18"/>
    <property type="match status" value="1"/>
</dbReference>
<dbReference type="InterPro" id="IPR017907">
    <property type="entry name" value="Znf_RING_CS"/>
</dbReference>
<dbReference type="FunCoup" id="A0A066W1N3">
    <property type="interactions" value="145"/>
</dbReference>
<evidence type="ECO:0000313" key="9">
    <source>
        <dbReference type="EMBL" id="KDN44705.1"/>
    </source>
</evidence>
<dbReference type="InterPro" id="IPR013083">
    <property type="entry name" value="Znf_RING/FYVE/PHD"/>
</dbReference>
<evidence type="ECO:0000256" key="6">
    <source>
        <dbReference type="SAM" id="MobiDB-lite"/>
    </source>
</evidence>
<evidence type="ECO:0000256" key="4">
    <source>
        <dbReference type="ARBA" id="ARBA00022833"/>
    </source>
</evidence>
<dbReference type="STRING" id="1037660.A0A066W1N3"/>
<feature type="region of interest" description="Disordered" evidence="6">
    <location>
        <begin position="484"/>
        <end position="556"/>
    </location>
</feature>